<feature type="region of interest" description="Disordered" evidence="1">
    <location>
        <begin position="703"/>
        <end position="787"/>
    </location>
</feature>
<dbReference type="SUPFAM" id="SSF56112">
    <property type="entry name" value="Protein kinase-like (PK-like)"/>
    <property type="match status" value="1"/>
</dbReference>
<dbReference type="InterPro" id="IPR011009">
    <property type="entry name" value="Kinase-like_dom_sf"/>
</dbReference>
<proteinExistence type="predicted"/>
<evidence type="ECO:0000313" key="4">
    <source>
        <dbReference type="Proteomes" id="UP000193067"/>
    </source>
</evidence>
<organism evidence="3 4">
    <name type="scientific">Trametes coccinea (strain BRFM310)</name>
    <name type="common">Pycnoporus coccineus</name>
    <dbReference type="NCBI Taxonomy" id="1353009"/>
    <lineage>
        <taxon>Eukaryota</taxon>
        <taxon>Fungi</taxon>
        <taxon>Dikarya</taxon>
        <taxon>Basidiomycota</taxon>
        <taxon>Agaricomycotina</taxon>
        <taxon>Agaricomycetes</taxon>
        <taxon>Polyporales</taxon>
        <taxon>Polyporaceae</taxon>
        <taxon>Trametes</taxon>
    </lineage>
</organism>
<evidence type="ECO:0000256" key="1">
    <source>
        <dbReference type="SAM" id="MobiDB-lite"/>
    </source>
</evidence>
<gene>
    <name evidence="3" type="ORF">PYCCODRAFT_1414559</name>
</gene>
<name>A0A1Y2IGA3_TRAC3</name>
<feature type="compositionally biased region" description="Basic and acidic residues" evidence="1">
    <location>
        <begin position="717"/>
        <end position="735"/>
    </location>
</feature>
<evidence type="ECO:0000259" key="2">
    <source>
        <dbReference type="Pfam" id="PF17667"/>
    </source>
</evidence>
<dbReference type="Proteomes" id="UP000193067">
    <property type="component" value="Unassembled WGS sequence"/>
</dbReference>
<dbReference type="PANTHER" id="PTHR38248:SF2">
    <property type="entry name" value="FUNK1 11"/>
    <property type="match status" value="1"/>
</dbReference>
<dbReference type="AlphaFoldDB" id="A0A1Y2IGA3"/>
<evidence type="ECO:0000313" key="3">
    <source>
        <dbReference type="EMBL" id="OSD00216.1"/>
    </source>
</evidence>
<dbReference type="Pfam" id="PF17667">
    <property type="entry name" value="Pkinase_fungal"/>
    <property type="match status" value="1"/>
</dbReference>
<dbReference type="EMBL" id="KZ084120">
    <property type="protein sequence ID" value="OSD00216.1"/>
    <property type="molecule type" value="Genomic_DNA"/>
</dbReference>
<accession>A0A1Y2IGA3</accession>
<dbReference type="Gene3D" id="1.10.510.10">
    <property type="entry name" value="Transferase(Phosphotransferase) domain 1"/>
    <property type="match status" value="1"/>
</dbReference>
<protein>
    <recommendedName>
        <fullName evidence="2">Fungal-type protein kinase domain-containing protein</fullName>
    </recommendedName>
</protein>
<dbReference type="OrthoDB" id="2803809at2759"/>
<dbReference type="PANTHER" id="PTHR38248">
    <property type="entry name" value="FUNK1 6"/>
    <property type="match status" value="1"/>
</dbReference>
<feature type="domain" description="Fungal-type protein kinase" evidence="2">
    <location>
        <begin position="147"/>
        <end position="525"/>
    </location>
</feature>
<dbReference type="InterPro" id="IPR040976">
    <property type="entry name" value="Pkinase_fungal"/>
</dbReference>
<reference evidence="3 4" key="1">
    <citation type="journal article" date="2015" name="Biotechnol. Biofuels">
        <title>Enhanced degradation of softwood versus hardwood by the white-rot fungus Pycnoporus coccineus.</title>
        <authorList>
            <person name="Couturier M."/>
            <person name="Navarro D."/>
            <person name="Chevret D."/>
            <person name="Henrissat B."/>
            <person name="Piumi F."/>
            <person name="Ruiz-Duenas F.J."/>
            <person name="Martinez A.T."/>
            <person name="Grigoriev I.V."/>
            <person name="Riley R."/>
            <person name="Lipzen A."/>
            <person name="Berrin J.G."/>
            <person name="Master E.R."/>
            <person name="Rosso M.N."/>
        </authorList>
    </citation>
    <scope>NUCLEOTIDE SEQUENCE [LARGE SCALE GENOMIC DNA]</scope>
    <source>
        <strain evidence="3 4">BRFM310</strain>
    </source>
</reference>
<sequence length="787" mass="88292">MHGNVLILDYDKFLNCYVSALDRETDQPRTQYCDVALPDFPLGTKTSAMCSVFAKKLNASGLATDTGYRFVDTPTGIKPGPANDPDEVVDSELHIICGMRLPLDVHGKTTGEIDWSTVEVLFMCNADDIEGDPFDDDANTEALSDDRRKVLGQFLACSRYLFNGEHRTHLFNVIICGSHARLARLDHGGIVVTKKFNYKTEPEKLLEFIWRLARLEPEHLGHDMSATPMVAGSEEYLLMKSRADNPRCDGTNKLQEHARAAFQKSLQCAHWWKLRVDDESDPLVGPKTKYFLVGKPHFVAAKGLVGRATRGFVAIDLGDPQGPFVYLKDTWRVNHEGTRKEGDILGYLNEHGVENIPTRLCHGDVLPPKFQATISHVVWEEENPKVLACTLKAHRHYRLVVEEVCLPMNDFVNADELIYFITRCISAHSSAYQKGILHRDISDGNVLIFPREYIDDDGKLQIDRDGLLTGWELSKDVEEKPGAKGPRQPDRTGTWQFLSANALANPRKKIGIEDEMESFFHVLLYYACRYLPTNCPDITPFISDYFDGYAKNGEEYSASMTKHHAMKYGEICVNSTYELVFLTSLPVEGEPTPPRHPITDLFSKLLDIFKAQYALYRMDSNKPYNSSSKAGTSINKPAQSSGRFNGWGAKYIRPQTAMASVFSPASEKALHEKAAAPLKDHALMLEQYMLCWLQSEQPWPAVDKIPDQMHTNYDPNKQAKDPKPSKSGKDNHHAGEPNQGSMLPPPPPSQRSSTSRKRVTLHDDDPFEDPGPSPKRPATEAGTSSHQ</sequence>
<keyword evidence="4" id="KW-1185">Reference proteome</keyword>